<dbReference type="InterPro" id="IPR052040">
    <property type="entry name" value="GTPase/Isobutyryl-CoA_mutase"/>
</dbReference>
<evidence type="ECO:0000313" key="8">
    <source>
        <dbReference type="Proteomes" id="UP001319921"/>
    </source>
</evidence>
<dbReference type="InterPro" id="IPR027417">
    <property type="entry name" value="P-loop_NTPase"/>
</dbReference>
<keyword evidence="3" id="KW-0378">Hydrolase</keyword>
<dbReference type="InterPro" id="IPR003593">
    <property type="entry name" value="AAA+_ATPase"/>
</dbReference>
<dbReference type="Gene3D" id="3.40.50.300">
    <property type="entry name" value="P-loop containing nucleotide triphosphate hydrolases"/>
    <property type="match status" value="1"/>
</dbReference>
<dbReference type="Pfam" id="PF03308">
    <property type="entry name" value="MeaB"/>
    <property type="match status" value="1"/>
</dbReference>
<comment type="similarity">
    <text evidence="1">Belongs to the SIMIBI class G3E GTPase family. ArgK/MeaB subfamily.</text>
</comment>
<evidence type="ECO:0000256" key="1">
    <source>
        <dbReference type="ARBA" id="ARBA00009625"/>
    </source>
</evidence>
<accession>A0AAQ4CT66</accession>
<dbReference type="InterPro" id="IPR005129">
    <property type="entry name" value="GTPase_ArgK"/>
</dbReference>
<evidence type="ECO:0000256" key="5">
    <source>
        <dbReference type="ARBA" id="ARBA00023186"/>
    </source>
</evidence>
<evidence type="ECO:0000313" key="7">
    <source>
        <dbReference type="EMBL" id="BDB98997.1"/>
    </source>
</evidence>
<reference evidence="7 8" key="1">
    <citation type="journal article" date="2022" name="Microbiol. Resour. Announc.">
        <title>Complete Genome Sequence of the Hyperthermophilic and Acidophilic Archaeon Saccharolobus caldissimus Strain HS-3T.</title>
        <authorList>
            <person name="Sakai H.D."/>
            <person name="Kurosawa N."/>
        </authorList>
    </citation>
    <scope>NUCLEOTIDE SEQUENCE [LARGE SCALE GENOMIC DNA]</scope>
    <source>
        <strain evidence="7 8">JCM32116</strain>
    </source>
</reference>
<evidence type="ECO:0000259" key="6">
    <source>
        <dbReference type="SMART" id="SM00382"/>
    </source>
</evidence>
<dbReference type="PANTHER" id="PTHR43087">
    <property type="entry name" value="LYSINE/ARGININE/ORNITHINE TRANSPORT SYSTEM KINASE"/>
    <property type="match status" value="1"/>
</dbReference>
<dbReference type="GO" id="GO:0003924">
    <property type="term" value="F:GTPase activity"/>
    <property type="evidence" value="ECO:0007669"/>
    <property type="project" value="InterPro"/>
</dbReference>
<dbReference type="CDD" id="cd03114">
    <property type="entry name" value="MMAA-like"/>
    <property type="match status" value="1"/>
</dbReference>
<dbReference type="GeneID" id="68866746"/>
<sequence length="317" mass="35409">MLNELLDRAIKGDEIAIAKLLTKIEYMTEDGIHALDYLITKSGNSHVIGITGIPGAGKSTLIGGLIQEYVSRGHKVGVIVIDPSSPFTMGSFMGNRIRMQDKTLLKNVFIRSIASRGHLGGISAEALMLTEALDGLGYDRIIIETVGAGQTDTEISESVHTILVLTVPGTGDDIQALKAGIMEIGDIYIVNKADRPDADLTYNYIRFAIESSEMPFRDGWKPIVVKTIATRNEGIKELVDKIEEHREFLIRNELFRKKVLNRRMKILELMARKQLSEIVNKIIKEKDSILLKEPISISLRQIILQVKELLDKKYQNI</sequence>
<organism evidence="7 8">
    <name type="scientific">Saccharolobus caldissimus</name>
    <dbReference type="NCBI Taxonomy" id="1702097"/>
    <lineage>
        <taxon>Archaea</taxon>
        <taxon>Thermoproteota</taxon>
        <taxon>Thermoprotei</taxon>
        <taxon>Sulfolobales</taxon>
        <taxon>Sulfolobaceae</taxon>
        <taxon>Saccharolobus</taxon>
    </lineage>
</organism>
<keyword evidence="8" id="KW-1185">Reference proteome</keyword>
<dbReference type="NCBIfam" id="TIGR00750">
    <property type="entry name" value="lao"/>
    <property type="match status" value="1"/>
</dbReference>
<dbReference type="RefSeq" id="WP_229569355.1">
    <property type="nucleotide sequence ID" value="NZ_AP025226.1"/>
</dbReference>
<keyword evidence="4" id="KW-0342">GTP-binding</keyword>
<evidence type="ECO:0000256" key="2">
    <source>
        <dbReference type="ARBA" id="ARBA00022741"/>
    </source>
</evidence>
<keyword evidence="2" id="KW-0547">Nucleotide-binding</keyword>
<proteinExistence type="inferred from homology"/>
<dbReference type="AlphaFoldDB" id="A0AAQ4CT66"/>
<dbReference type="KEGG" id="scas:SACC_20140"/>
<dbReference type="Proteomes" id="UP001319921">
    <property type="component" value="Chromosome"/>
</dbReference>
<protein>
    <submittedName>
        <fullName evidence="7">Methylmalonyl Co-A mutase-associated GTPase MeaB</fullName>
    </submittedName>
</protein>
<keyword evidence="5" id="KW-0143">Chaperone</keyword>
<feature type="domain" description="AAA+ ATPase" evidence="6">
    <location>
        <begin position="44"/>
        <end position="260"/>
    </location>
</feature>
<gene>
    <name evidence="7" type="ORF">SACC_20140</name>
</gene>
<dbReference type="GO" id="GO:0005525">
    <property type="term" value="F:GTP binding"/>
    <property type="evidence" value="ECO:0007669"/>
    <property type="project" value="UniProtKB-KW"/>
</dbReference>
<dbReference type="EMBL" id="AP025226">
    <property type="protein sequence ID" value="BDB98997.1"/>
    <property type="molecule type" value="Genomic_DNA"/>
</dbReference>
<evidence type="ECO:0000256" key="4">
    <source>
        <dbReference type="ARBA" id="ARBA00023134"/>
    </source>
</evidence>
<dbReference type="PANTHER" id="PTHR43087:SF1">
    <property type="entry name" value="LAO_AO TRANSPORT SYSTEM ATPASE"/>
    <property type="match status" value="1"/>
</dbReference>
<name>A0AAQ4CT66_9CREN</name>
<dbReference type="SMART" id="SM00382">
    <property type="entry name" value="AAA"/>
    <property type="match status" value="1"/>
</dbReference>
<evidence type="ECO:0000256" key="3">
    <source>
        <dbReference type="ARBA" id="ARBA00022801"/>
    </source>
</evidence>
<dbReference type="SUPFAM" id="SSF52540">
    <property type="entry name" value="P-loop containing nucleoside triphosphate hydrolases"/>
    <property type="match status" value="1"/>
</dbReference>